<gene>
    <name evidence="1" type="ORF">V2E39_20945</name>
</gene>
<reference evidence="1 2" key="1">
    <citation type="submission" date="2024-01" db="EMBL/GenBank/DDBJ databases">
        <title>Whole genome of Chryseobacterium arthrosphaerae NNCa 2741.</title>
        <authorList>
            <person name="Boriskina E.V."/>
            <person name="Gordinskaya N.A."/>
            <person name="Kropotov V.S."/>
            <person name="Alekseeva A.E."/>
            <person name="Makhova M.A."/>
            <person name="Kryazhev D.V."/>
            <person name="Shkurkina I.S."/>
        </authorList>
    </citation>
    <scope>NUCLEOTIDE SEQUENCE [LARGE SCALE GENOMIC DNA]</scope>
    <source>
        <strain evidence="1 2">NNCa 2741</strain>
    </source>
</reference>
<sequence>MGLNYGYQWLDGSFLEDIENSENRSPNDIDVVTFFGGASMEMLENVNSKFPEFFNPNLSKSNYKMDHYAVQVDYNPFFTVESARYWIQLFTHKRNGVWKGMVKIPLNSVNEDEEALNYLNTLTL</sequence>
<accession>A0ABU7R513</accession>
<dbReference type="Proteomes" id="UP001350005">
    <property type="component" value="Unassembled WGS sequence"/>
</dbReference>
<name>A0ABU7R513_9FLAO</name>
<protein>
    <recommendedName>
        <fullName evidence="3">Polymerase nucleotidyl transferase domain-containing protein</fullName>
    </recommendedName>
</protein>
<dbReference type="InterPro" id="IPR053860">
    <property type="entry name" value="DUF6932"/>
</dbReference>
<dbReference type="EMBL" id="JAZGJU010000063">
    <property type="protein sequence ID" value="MEE6129879.1"/>
    <property type="molecule type" value="Genomic_DNA"/>
</dbReference>
<organism evidence="1 2">
    <name type="scientific">Chryseobacterium arthrosphaerae</name>
    <dbReference type="NCBI Taxonomy" id="651561"/>
    <lineage>
        <taxon>Bacteria</taxon>
        <taxon>Pseudomonadati</taxon>
        <taxon>Bacteroidota</taxon>
        <taxon>Flavobacteriia</taxon>
        <taxon>Flavobacteriales</taxon>
        <taxon>Weeksellaceae</taxon>
        <taxon>Chryseobacterium group</taxon>
        <taxon>Chryseobacterium</taxon>
    </lineage>
</organism>
<dbReference type="Pfam" id="PF22014">
    <property type="entry name" value="DUF6932"/>
    <property type="match status" value="1"/>
</dbReference>
<evidence type="ECO:0000313" key="2">
    <source>
        <dbReference type="Proteomes" id="UP001350005"/>
    </source>
</evidence>
<evidence type="ECO:0000313" key="1">
    <source>
        <dbReference type="EMBL" id="MEE6129879.1"/>
    </source>
</evidence>
<keyword evidence="2" id="KW-1185">Reference proteome</keyword>
<evidence type="ECO:0008006" key="3">
    <source>
        <dbReference type="Google" id="ProtNLM"/>
    </source>
</evidence>
<proteinExistence type="predicted"/>
<comment type="caution">
    <text evidence="1">The sequence shown here is derived from an EMBL/GenBank/DDBJ whole genome shotgun (WGS) entry which is preliminary data.</text>
</comment>